<dbReference type="InterPro" id="IPR032675">
    <property type="entry name" value="LRR_dom_sf"/>
</dbReference>
<proteinExistence type="predicted"/>
<dbReference type="STRING" id="7897.ENSLACP00000015202"/>
<dbReference type="EMBL" id="AFYH01138693">
    <property type="status" value="NOT_ANNOTATED_CDS"/>
    <property type="molecule type" value="Genomic_DNA"/>
</dbReference>
<dbReference type="HOGENOM" id="CLU_709714_0_0_1"/>
<keyword evidence="6" id="KW-1185">Reference proteome</keyword>
<sequence>MVFFVLRYKGRTWFFYQSLILCAIVAGTFGDCDNKHCEFCVPHFPSGMLVSCTNKNLTKLPDLPHNVFELKLSHNEFTVLTTRMFNKIELVARLEFLALDYNRIMEIQPDTFLGINKLEHLDLSHNTNLKTINSSAFSSLSELRYLNLQNTRLVSLAKDSFLPLISLQTLQLSINNLSDISPKIFAATKTITSIDLSKNNIASFDERLFSGLFLLINLSLGHNAIAHMKDFSFQTQANLKKLELNDNRLTSIDVHLLKPMVQLQILNLVGNPWLCSCLASTLYKWIHRFEGNVTGPFCSTPQFLVGQELGYLPFACYQSCPKVQPKASCIAPPTKPPPLGPEVKRLTHLINVFIGISTVALVCLLGLAVEKLISKFWREDRSALLLDDS</sequence>
<name>H3AZY1_LATCH</name>
<dbReference type="RefSeq" id="XP_064414797.1">
    <property type="nucleotide sequence ID" value="XM_064558727.1"/>
</dbReference>
<dbReference type="AlphaFoldDB" id="H3AZY1"/>
<evidence type="ECO:0000256" key="2">
    <source>
        <dbReference type="ARBA" id="ARBA00022729"/>
    </source>
</evidence>
<keyword evidence="1" id="KW-0433">Leucine-rich repeat</keyword>
<feature type="transmembrane region" description="Helical" evidence="4">
    <location>
        <begin position="349"/>
        <end position="369"/>
    </location>
</feature>
<evidence type="ECO:0000256" key="4">
    <source>
        <dbReference type="SAM" id="Phobius"/>
    </source>
</evidence>
<dbReference type="Bgee" id="ENSLACG00000013383">
    <property type="expression patterns" value="Expressed in post-anal tail muscle and 6 other cell types or tissues"/>
</dbReference>
<dbReference type="eggNOG" id="KOG0619">
    <property type="taxonomic scope" value="Eukaryota"/>
</dbReference>
<dbReference type="OMA" id="PKASCIA"/>
<organism evidence="5 6">
    <name type="scientific">Latimeria chalumnae</name>
    <name type="common">Coelacanth</name>
    <dbReference type="NCBI Taxonomy" id="7897"/>
    <lineage>
        <taxon>Eukaryota</taxon>
        <taxon>Metazoa</taxon>
        <taxon>Chordata</taxon>
        <taxon>Craniata</taxon>
        <taxon>Vertebrata</taxon>
        <taxon>Euteleostomi</taxon>
        <taxon>Coelacanthiformes</taxon>
        <taxon>Coelacanthidae</taxon>
        <taxon>Latimeria</taxon>
    </lineage>
</organism>
<reference evidence="6" key="1">
    <citation type="submission" date="2011-08" db="EMBL/GenBank/DDBJ databases">
        <title>The draft genome of Latimeria chalumnae.</title>
        <authorList>
            <person name="Di Palma F."/>
            <person name="Alfoldi J."/>
            <person name="Johnson J."/>
            <person name="Berlin A."/>
            <person name="Gnerre S."/>
            <person name="Jaffe D."/>
            <person name="MacCallum I."/>
            <person name="Young S."/>
            <person name="Walker B.J."/>
            <person name="Lander E."/>
            <person name="Lindblad-Toh K."/>
        </authorList>
    </citation>
    <scope>NUCLEOTIDE SEQUENCE [LARGE SCALE GENOMIC DNA]</scope>
    <source>
        <strain evidence="6">Wild caught</strain>
    </source>
</reference>
<evidence type="ECO:0000256" key="1">
    <source>
        <dbReference type="ARBA" id="ARBA00022614"/>
    </source>
</evidence>
<dbReference type="InterPro" id="IPR050541">
    <property type="entry name" value="LRR_TM_domain-containing"/>
</dbReference>
<dbReference type="PANTHER" id="PTHR24369">
    <property type="entry name" value="ANTIGEN BSP, PUTATIVE-RELATED"/>
    <property type="match status" value="1"/>
</dbReference>
<evidence type="ECO:0008006" key="7">
    <source>
        <dbReference type="Google" id="ProtNLM"/>
    </source>
</evidence>
<keyword evidence="2" id="KW-0732">Signal</keyword>
<dbReference type="Ensembl" id="ENSLACT00000015308.1">
    <property type="protein sequence ID" value="ENSLACP00000015202.1"/>
    <property type="gene ID" value="ENSLACG00000013383.1"/>
</dbReference>
<evidence type="ECO:0000256" key="3">
    <source>
        <dbReference type="ARBA" id="ARBA00022737"/>
    </source>
</evidence>
<dbReference type="SUPFAM" id="SSF52058">
    <property type="entry name" value="L domain-like"/>
    <property type="match status" value="1"/>
</dbReference>
<dbReference type="SMART" id="SM00369">
    <property type="entry name" value="LRR_TYP"/>
    <property type="match status" value="8"/>
</dbReference>
<dbReference type="InterPro" id="IPR003591">
    <property type="entry name" value="Leu-rich_rpt_typical-subtyp"/>
</dbReference>
<keyword evidence="4" id="KW-1133">Transmembrane helix</keyword>
<evidence type="ECO:0000313" key="6">
    <source>
        <dbReference type="Proteomes" id="UP000008672"/>
    </source>
</evidence>
<dbReference type="InterPro" id="IPR001611">
    <property type="entry name" value="Leu-rich_rpt"/>
</dbReference>
<dbReference type="Proteomes" id="UP000008672">
    <property type="component" value="Unassembled WGS sequence"/>
</dbReference>
<dbReference type="GeneTree" id="ENSGT00940000165601"/>
<dbReference type="Pfam" id="PF13855">
    <property type="entry name" value="LRR_8"/>
    <property type="match status" value="2"/>
</dbReference>
<keyword evidence="4" id="KW-0472">Membrane</keyword>
<dbReference type="PROSITE" id="PS51450">
    <property type="entry name" value="LRR"/>
    <property type="match status" value="4"/>
</dbReference>
<dbReference type="InParanoid" id="H3AZY1"/>
<accession>H3AZY1</accession>
<dbReference type="GeneID" id="135357136"/>
<feature type="transmembrane region" description="Helical" evidence="4">
    <location>
        <begin position="12"/>
        <end position="30"/>
    </location>
</feature>
<reference evidence="5" key="3">
    <citation type="submission" date="2025-09" db="UniProtKB">
        <authorList>
            <consortium name="Ensembl"/>
        </authorList>
    </citation>
    <scope>IDENTIFICATION</scope>
</reference>
<dbReference type="Gene3D" id="3.80.10.10">
    <property type="entry name" value="Ribonuclease Inhibitor"/>
    <property type="match status" value="1"/>
</dbReference>
<evidence type="ECO:0000313" key="5">
    <source>
        <dbReference type="Ensembl" id="ENSLACP00000015202.1"/>
    </source>
</evidence>
<dbReference type="PANTHER" id="PTHR24369:SF210">
    <property type="entry name" value="CHAOPTIN-RELATED"/>
    <property type="match status" value="1"/>
</dbReference>
<keyword evidence="4" id="KW-0812">Transmembrane</keyword>
<keyword evidence="3" id="KW-0677">Repeat</keyword>
<gene>
    <name evidence="5" type="primary">LOC135357136</name>
</gene>
<protein>
    <recommendedName>
        <fullName evidence="7">LRRCT domain-containing protein</fullName>
    </recommendedName>
</protein>
<reference evidence="5" key="2">
    <citation type="submission" date="2025-08" db="UniProtKB">
        <authorList>
            <consortium name="Ensembl"/>
        </authorList>
    </citation>
    <scope>IDENTIFICATION</scope>
</reference>
<dbReference type="GO" id="GO:0005886">
    <property type="term" value="C:plasma membrane"/>
    <property type="evidence" value="ECO:0007669"/>
    <property type="project" value="TreeGrafter"/>
</dbReference>